<keyword evidence="1" id="KW-0812">Transmembrane</keyword>
<protein>
    <submittedName>
        <fullName evidence="2">Uncharacterized protein</fullName>
    </submittedName>
</protein>
<evidence type="ECO:0000313" key="2">
    <source>
        <dbReference type="EMBL" id="OAY59419.1"/>
    </source>
</evidence>
<accession>A0A2C9WH77</accession>
<dbReference type="AlphaFoldDB" id="A0A2C9WH77"/>
<keyword evidence="1" id="KW-0472">Membrane</keyword>
<gene>
    <name evidence="2" type="ORF">MANES_01G031500</name>
</gene>
<proteinExistence type="predicted"/>
<sequence length="53" mass="6276">MDPKLSFSFSGFSISLFNCFAPSVIALQYYFSTYDSVFFDFWIFHFISLIFSF</sequence>
<keyword evidence="1" id="KW-1133">Transmembrane helix</keyword>
<evidence type="ECO:0000256" key="1">
    <source>
        <dbReference type="SAM" id="Phobius"/>
    </source>
</evidence>
<feature type="transmembrane region" description="Helical" evidence="1">
    <location>
        <begin position="12"/>
        <end position="31"/>
    </location>
</feature>
<name>A0A2C9WH77_MANES</name>
<dbReference type="EMBL" id="CM004387">
    <property type="protein sequence ID" value="OAY59419.1"/>
    <property type="molecule type" value="Genomic_DNA"/>
</dbReference>
<reference evidence="2" key="1">
    <citation type="submission" date="2016-02" db="EMBL/GenBank/DDBJ databases">
        <title>WGS assembly of Manihot esculenta.</title>
        <authorList>
            <person name="Bredeson J.V."/>
            <person name="Prochnik S.E."/>
            <person name="Lyons J.B."/>
            <person name="Schmutz J."/>
            <person name="Grimwood J."/>
            <person name="Vrebalov J."/>
            <person name="Bart R.S."/>
            <person name="Amuge T."/>
            <person name="Ferguson M.E."/>
            <person name="Green R."/>
            <person name="Putnam N."/>
            <person name="Stites J."/>
            <person name="Rounsley S."/>
            <person name="Rokhsar D.S."/>
        </authorList>
    </citation>
    <scope>NUCLEOTIDE SEQUENCE [LARGE SCALE GENOMIC DNA]</scope>
    <source>
        <tissue evidence="2">Leaf</tissue>
    </source>
</reference>
<organism evidence="2">
    <name type="scientific">Manihot esculenta</name>
    <name type="common">Cassava</name>
    <name type="synonym">Jatropha manihot</name>
    <dbReference type="NCBI Taxonomy" id="3983"/>
    <lineage>
        <taxon>Eukaryota</taxon>
        <taxon>Viridiplantae</taxon>
        <taxon>Streptophyta</taxon>
        <taxon>Embryophyta</taxon>
        <taxon>Tracheophyta</taxon>
        <taxon>Spermatophyta</taxon>
        <taxon>Magnoliopsida</taxon>
        <taxon>eudicotyledons</taxon>
        <taxon>Gunneridae</taxon>
        <taxon>Pentapetalae</taxon>
        <taxon>rosids</taxon>
        <taxon>fabids</taxon>
        <taxon>Malpighiales</taxon>
        <taxon>Euphorbiaceae</taxon>
        <taxon>Crotonoideae</taxon>
        <taxon>Manihoteae</taxon>
        <taxon>Manihot</taxon>
    </lineage>
</organism>